<reference evidence="8" key="1">
    <citation type="journal article" date="2023" name="G3 (Bethesda)">
        <title>Whole genome assembly and annotation of the endangered Caribbean coral Acropora cervicornis.</title>
        <authorList>
            <person name="Selwyn J.D."/>
            <person name="Vollmer S.V."/>
        </authorList>
    </citation>
    <scope>NUCLEOTIDE SEQUENCE</scope>
    <source>
        <strain evidence="8">K2</strain>
    </source>
</reference>
<comment type="cofactor">
    <cofactor evidence="6">
        <name>Zn(2+)</name>
        <dbReference type="ChEBI" id="CHEBI:29105"/>
    </cofactor>
    <text evidence="6">Binds 1 zinc ion per subunit.</text>
</comment>
<keyword evidence="4 6" id="KW-0560">Oxidoreductase</keyword>
<evidence type="ECO:0000313" key="9">
    <source>
        <dbReference type="Proteomes" id="UP001249851"/>
    </source>
</evidence>
<name>A0AAD9QIZ9_ACRCE</name>
<keyword evidence="9" id="KW-1185">Reference proteome</keyword>
<dbReference type="Gene3D" id="2.170.150.20">
    <property type="entry name" value="Peptide methionine sulfoxide reductase"/>
    <property type="match status" value="1"/>
</dbReference>
<dbReference type="NCBIfam" id="TIGR00357">
    <property type="entry name" value="peptide-methionine (R)-S-oxide reductase MsrB"/>
    <property type="match status" value="1"/>
</dbReference>
<dbReference type="InterPro" id="IPR028427">
    <property type="entry name" value="Met_Sox_Rdtase_MsrB"/>
</dbReference>
<organism evidence="8 9">
    <name type="scientific">Acropora cervicornis</name>
    <name type="common">Staghorn coral</name>
    <dbReference type="NCBI Taxonomy" id="6130"/>
    <lineage>
        <taxon>Eukaryota</taxon>
        <taxon>Metazoa</taxon>
        <taxon>Cnidaria</taxon>
        <taxon>Anthozoa</taxon>
        <taxon>Hexacorallia</taxon>
        <taxon>Scleractinia</taxon>
        <taxon>Astrocoeniina</taxon>
        <taxon>Acroporidae</taxon>
        <taxon>Acropora</taxon>
    </lineage>
</organism>
<evidence type="ECO:0000256" key="3">
    <source>
        <dbReference type="ARBA" id="ARBA00022833"/>
    </source>
</evidence>
<dbReference type="GO" id="GO:0030091">
    <property type="term" value="P:protein repair"/>
    <property type="evidence" value="ECO:0007669"/>
    <property type="project" value="InterPro"/>
</dbReference>
<comment type="similarity">
    <text evidence="1 6">Belongs to the MsrB Met sulfoxide reductase family.</text>
</comment>
<evidence type="ECO:0000256" key="1">
    <source>
        <dbReference type="ARBA" id="ARBA00007174"/>
    </source>
</evidence>
<dbReference type="Proteomes" id="UP001249851">
    <property type="component" value="Unassembled WGS sequence"/>
</dbReference>
<gene>
    <name evidence="8" type="ORF">P5673_014913</name>
</gene>
<dbReference type="PANTHER" id="PTHR10173:SF52">
    <property type="entry name" value="METHIONINE-R-SULFOXIDE REDUCTASE B1"/>
    <property type="match status" value="1"/>
</dbReference>
<dbReference type="EC" id="1.8.4.12" evidence="6"/>
<dbReference type="InterPro" id="IPR002579">
    <property type="entry name" value="Met_Sox_Rdtase_MsrB_dom"/>
</dbReference>
<accession>A0AAD9QIZ9</accession>
<dbReference type="GO" id="GO:0005737">
    <property type="term" value="C:cytoplasm"/>
    <property type="evidence" value="ECO:0007669"/>
    <property type="project" value="TreeGrafter"/>
</dbReference>
<dbReference type="PROSITE" id="PS51790">
    <property type="entry name" value="MSRB"/>
    <property type="match status" value="1"/>
</dbReference>
<evidence type="ECO:0000259" key="7">
    <source>
        <dbReference type="PROSITE" id="PS51790"/>
    </source>
</evidence>
<keyword evidence="3 6" id="KW-0862">Zinc</keyword>
<protein>
    <recommendedName>
        <fullName evidence="6">Peptide-methionine (R)-S-oxide reductase</fullName>
        <ecNumber evidence="6">1.8.4.12</ecNumber>
    </recommendedName>
</protein>
<dbReference type="GO" id="GO:0006979">
    <property type="term" value="P:response to oxidative stress"/>
    <property type="evidence" value="ECO:0007669"/>
    <property type="project" value="InterPro"/>
</dbReference>
<dbReference type="EMBL" id="JARQWQ010000030">
    <property type="protein sequence ID" value="KAK2562148.1"/>
    <property type="molecule type" value="Genomic_DNA"/>
</dbReference>
<proteinExistence type="inferred from homology"/>
<sequence>MVKNSDAEWKKKLTPEQFWVCRQKGTELPWSGEYLDLKTKGIYKCVCCGSELFSSASKFDSRTGWPSFHSALEMSSNSNLSPELSVVEKRDNSYGMMRVEVLCRQCDSHLGHVFSDGPPPTGQRYCINSIALKFQPQTV</sequence>
<feature type="domain" description="MsrB" evidence="7">
    <location>
        <begin position="6"/>
        <end position="137"/>
    </location>
</feature>
<dbReference type="FunFam" id="2.170.150.20:FF:000001">
    <property type="entry name" value="Peptide methionine sulfoxide reductase MsrB"/>
    <property type="match status" value="1"/>
</dbReference>
<dbReference type="SUPFAM" id="SSF51316">
    <property type="entry name" value="Mss4-like"/>
    <property type="match status" value="1"/>
</dbReference>
<reference evidence="8" key="2">
    <citation type="journal article" date="2023" name="Science">
        <title>Genomic signatures of disease resistance in endangered staghorn corals.</title>
        <authorList>
            <person name="Vollmer S.V."/>
            <person name="Selwyn J.D."/>
            <person name="Despard B.A."/>
            <person name="Roesel C.L."/>
        </authorList>
    </citation>
    <scope>NUCLEOTIDE SEQUENCE</scope>
    <source>
        <strain evidence="8">K2</strain>
    </source>
</reference>
<comment type="function">
    <text evidence="6">Methionine-sulfoxide reductase that specifically reduces methionine (R)-sulfoxide back to methionine. While in many cases methionine oxidation is the result of random oxidation following oxidative stress, methionine oxidation is also a post-translational modification that takes place on specific residues.</text>
</comment>
<keyword evidence="2 6" id="KW-0479">Metal-binding</keyword>
<dbReference type="PANTHER" id="PTHR10173">
    <property type="entry name" value="METHIONINE SULFOXIDE REDUCTASE"/>
    <property type="match status" value="1"/>
</dbReference>
<evidence type="ECO:0000256" key="6">
    <source>
        <dbReference type="RuleBase" id="RU365044"/>
    </source>
</evidence>
<dbReference type="Pfam" id="PF01641">
    <property type="entry name" value="SelR"/>
    <property type="match status" value="1"/>
</dbReference>
<dbReference type="GO" id="GO:0033743">
    <property type="term" value="F:peptide-methionine (R)-S-oxide reductase activity"/>
    <property type="evidence" value="ECO:0007669"/>
    <property type="project" value="UniProtKB-EC"/>
</dbReference>
<dbReference type="AlphaFoldDB" id="A0AAD9QIZ9"/>
<evidence type="ECO:0000313" key="8">
    <source>
        <dbReference type="EMBL" id="KAK2562148.1"/>
    </source>
</evidence>
<evidence type="ECO:0000256" key="4">
    <source>
        <dbReference type="ARBA" id="ARBA00023002"/>
    </source>
</evidence>
<comment type="caution">
    <text evidence="8">The sequence shown here is derived from an EMBL/GenBank/DDBJ whole genome shotgun (WGS) entry which is preliminary data.</text>
</comment>
<evidence type="ECO:0000256" key="5">
    <source>
        <dbReference type="ARBA" id="ARBA00048488"/>
    </source>
</evidence>
<evidence type="ECO:0000256" key="2">
    <source>
        <dbReference type="ARBA" id="ARBA00022723"/>
    </source>
</evidence>
<dbReference type="GO" id="GO:0046872">
    <property type="term" value="F:metal ion binding"/>
    <property type="evidence" value="ECO:0007669"/>
    <property type="project" value="UniProtKB-KW"/>
</dbReference>
<comment type="catalytic activity">
    <reaction evidence="5 6">
        <text>L-methionyl-[protein] + [thioredoxin]-disulfide + H2O = L-methionyl-(R)-S-oxide-[protein] + [thioredoxin]-dithiol</text>
        <dbReference type="Rhea" id="RHEA:24164"/>
        <dbReference type="Rhea" id="RHEA-COMP:10698"/>
        <dbReference type="Rhea" id="RHEA-COMP:10700"/>
        <dbReference type="Rhea" id="RHEA-COMP:12313"/>
        <dbReference type="Rhea" id="RHEA-COMP:12314"/>
        <dbReference type="ChEBI" id="CHEBI:15377"/>
        <dbReference type="ChEBI" id="CHEBI:16044"/>
        <dbReference type="ChEBI" id="CHEBI:29950"/>
        <dbReference type="ChEBI" id="CHEBI:45764"/>
        <dbReference type="ChEBI" id="CHEBI:50058"/>
        <dbReference type="EC" id="1.8.4.12"/>
    </reaction>
</comment>
<dbReference type="InterPro" id="IPR011057">
    <property type="entry name" value="Mss4-like_sf"/>
</dbReference>